<keyword evidence="1" id="KW-0812">Transmembrane</keyword>
<proteinExistence type="predicted"/>
<evidence type="ECO:0000256" key="1">
    <source>
        <dbReference type="SAM" id="Phobius"/>
    </source>
</evidence>
<dbReference type="InterPro" id="IPR011723">
    <property type="entry name" value="Znf/thioredoxin_put"/>
</dbReference>
<reference evidence="3" key="1">
    <citation type="submission" date="2021-07" db="EMBL/GenBank/DDBJ databases">
        <title>New genus and species of the family Alcaligenaceae.</title>
        <authorList>
            <person name="Hahn M.W."/>
        </authorList>
    </citation>
    <scope>NUCLEOTIDE SEQUENCE</scope>
    <source>
        <strain evidence="3">LF4-65</strain>
    </source>
</reference>
<evidence type="ECO:0000313" key="3">
    <source>
        <dbReference type="EMBL" id="MBZ1350419.1"/>
    </source>
</evidence>
<dbReference type="Proteomes" id="UP000739565">
    <property type="component" value="Unassembled WGS sequence"/>
</dbReference>
<feature type="domain" description="Zinc finger/thioredoxin putative" evidence="2">
    <location>
        <begin position="3"/>
        <end position="38"/>
    </location>
</feature>
<dbReference type="Pfam" id="PF11906">
    <property type="entry name" value="DUF3426"/>
    <property type="match status" value="1"/>
</dbReference>
<protein>
    <submittedName>
        <fullName evidence="3">Zinc-ribbon and DUF3426 domain-containing protein</fullName>
    </submittedName>
</protein>
<organism evidence="3 4">
    <name type="scientific">Zwartia hollandica</name>
    <dbReference type="NCBI Taxonomy" id="324606"/>
    <lineage>
        <taxon>Bacteria</taxon>
        <taxon>Pseudomonadati</taxon>
        <taxon>Pseudomonadota</taxon>
        <taxon>Betaproteobacteria</taxon>
        <taxon>Burkholderiales</taxon>
        <taxon>Alcaligenaceae</taxon>
        <taxon>Zwartia</taxon>
    </lineage>
</organism>
<keyword evidence="1" id="KW-1133">Transmembrane helix</keyword>
<dbReference type="AlphaFoldDB" id="A0A953T753"/>
<keyword evidence="4" id="KW-1185">Reference proteome</keyword>
<dbReference type="RefSeq" id="WP_259660795.1">
    <property type="nucleotide sequence ID" value="NZ_JAHXRI010000006.1"/>
</dbReference>
<evidence type="ECO:0000313" key="4">
    <source>
        <dbReference type="Proteomes" id="UP000739565"/>
    </source>
</evidence>
<sequence>MSLVTRCPKCQSDFVVSLEQLRAHEGLVRCGQCKHIFDGGAALVSNLPTLTSLAGATKGVESTRAAAALRTEPTPDLQRMGQPAVLRHRDRLVTTPAQTPQEPETIERIDFTQDYRPEPTISVQGEARLRTEGVVAGRTPPEFLAEDEANAGLKTVIWGFASFFAFVFLLIQLAYVYRNDVATSIPWLRPVLNTMCESLRCEVSFVRHLDRITIDGSSLEQPSEPQAEGRPASMTLAFSMRNRLLQPQPWPHLLLELKDASNTPVVRKRLAPNDYLPTQFKDKPFLPNQELNLRLPIEVTGLQITGFQITRYFP</sequence>
<dbReference type="EMBL" id="JAHXRI010000006">
    <property type="protein sequence ID" value="MBZ1350419.1"/>
    <property type="molecule type" value="Genomic_DNA"/>
</dbReference>
<feature type="transmembrane region" description="Helical" evidence="1">
    <location>
        <begin position="156"/>
        <end position="177"/>
    </location>
</feature>
<name>A0A953T753_9BURK</name>
<dbReference type="Pfam" id="PF13719">
    <property type="entry name" value="Zn_ribbon_5"/>
    <property type="match status" value="1"/>
</dbReference>
<dbReference type="NCBIfam" id="TIGR02098">
    <property type="entry name" value="MJ0042_CXXC"/>
    <property type="match status" value="1"/>
</dbReference>
<comment type="caution">
    <text evidence="3">The sequence shown here is derived from an EMBL/GenBank/DDBJ whole genome shotgun (WGS) entry which is preliminary data.</text>
</comment>
<dbReference type="InterPro" id="IPR021834">
    <property type="entry name" value="DUF3426"/>
</dbReference>
<keyword evidence="1" id="KW-0472">Membrane</keyword>
<evidence type="ECO:0000259" key="2">
    <source>
        <dbReference type="Pfam" id="PF13719"/>
    </source>
</evidence>
<accession>A0A953T753</accession>
<gene>
    <name evidence="3" type="ORF">KZZ10_07140</name>
</gene>